<evidence type="ECO:0000313" key="2">
    <source>
        <dbReference type="EMBL" id="GHE98163.1"/>
    </source>
</evidence>
<evidence type="ECO:0000256" key="1">
    <source>
        <dbReference type="SAM" id="MobiDB-lite"/>
    </source>
</evidence>
<sequence length="332" mass="36419">MSAIAREVKDGFKYDEIPWQRFPHFYGPGEEIPGLLATLTYDDAEAADAALRQLWNYLHHQGSTTAVGALAVPFLLRITAIGSPGLRAETLHLVAEIGRCQHLGDGSREGLLAVSEDPSMMEGATECPVDWTIQAARDAVTGDLHLLLPLLPDPDPDVRSATAFVLAAVTSEIPRVSSALHRRLAVEDDPVVQVSLILAIAQLAREHRDEHAYAWARNLWSDAGRPPEIRIGAGLAWLCLVADPVPDELRTLLTDPSTDQLSDLLQRVPWLPPVDSNSGLRRCIHEMLTPHIPWTRRFHLDHGGDGDPSPMSVWGDEPLEQPHRGRPAATAQ</sequence>
<comment type="caution">
    <text evidence="2">The sequence shown here is derived from an EMBL/GenBank/DDBJ whole genome shotgun (WGS) entry which is preliminary data.</text>
</comment>
<dbReference type="EMBL" id="BNBC01000037">
    <property type="protein sequence ID" value="GHE98163.1"/>
    <property type="molecule type" value="Genomic_DNA"/>
</dbReference>
<feature type="region of interest" description="Disordered" evidence="1">
    <location>
        <begin position="305"/>
        <end position="332"/>
    </location>
</feature>
<evidence type="ECO:0008006" key="4">
    <source>
        <dbReference type="Google" id="ProtNLM"/>
    </source>
</evidence>
<keyword evidence="3" id="KW-1185">Reference proteome</keyword>
<dbReference type="Gene3D" id="1.25.10.10">
    <property type="entry name" value="Leucine-rich Repeat Variant"/>
    <property type="match status" value="1"/>
</dbReference>
<dbReference type="SUPFAM" id="SSF48371">
    <property type="entry name" value="ARM repeat"/>
    <property type="match status" value="1"/>
</dbReference>
<dbReference type="AlphaFoldDB" id="A0A919ACW8"/>
<evidence type="ECO:0000313" key="3">
    <source>
        <dbReference type="Proteomes" id="UP000641386"/>
    </source>
</evidence>
<gene>
    <name evidence="2" type="ORF">GCM10014715_62910</name>
</gene>
<protein>
    <recommendedName>
        <fullName evidence="4">HEAT repeat domain-containing protein</fullName>
    </recommendedName>
</protein>
<organism evidence="2 3">
    <name type="scientific">Streptomyces spiralis</name>
    <dbReference type="NCBI Taxonomy" id="66376"/>
    <lineage>
        <taxon>Bacteria</taxon>
        <taxon>Bacillati</taxon>
        <taxon>Actinomycetota</taxon>
        <taxon>Actinomycetes</taxon>
        <taxon>Kitasatosporales</taxon>
        <taxon>Streptomycetaceae</taxon>
        <taxon>Streptomyces</taxon>
    </lineage>
</organism>
<dbReference type="RefSeq" id="WP_229903844.1">
    <property type="nucleotide sequence ID" value="NZ_BNBC01000037.1"/>
</dbReference>
<dbReference type="Proteomes" id="UP000641386">
    <property type="component" value="Unassembled WGS sequence"/>
</dbReference>
<reference evidence="2" key="2">
    <citation type="submission" date="2020-09" db="EMBL/GenBank/DDBJ databases">
        <authorList>
            <person name="Sun Q."/>
            <person name="Ohkuma M."/>
        </authorList>
    </citation>
    <scope>NUCLEOTIDE SEQUENCE</scope>
    <source>
        <strain evidence="2">JCM 3302</strain>
    </source>
</reference>
<dbReference type="InterPro" id="IPR016024">
    <property type="entry name" value="ARM-type_fold"/>
</dbReference>
<name>A0A919ACW8_9ACTN</name>
<reference evidence="2" key="1">
    <citation type="journal article" date="2014" name="Int. J. Syst. Evol. Microbiol.">
        <title>Complete genome sequence of Corynebacterium casei LMG S-19264T (=DSM 44701T), isolated from a smear-ripened cheese.</title>
        <authorList>
            <consortium name="US DOE Joint Genome Institute (JGI-PGF)"/>
            <person name="Walter F."/>
            <person name="Albersmeier A."/>
            <person name="Kalinowski J."/>
            <person name="Ruckert C."/>
        </authorList>
    </citation>
    <scope>NUCLEOTIDE SEQUENCE</scope>
    <source>
        <strain evidence="2">JCM 3302</strain>
    </source>
</reference>
<dbReference type="InterPro" id="IPR011989">
    <property type="entry name" value="ARM-like"/>
</dbReference>
<accession>A0A919ACW8</accession>
<proteinExistence type="predicted"/>